<keyword evidence="1" id="KW-0862">Zinc</keyword>
<dbReference type="Gene3D" id="3.30.40.10">
    <property type="entry name" value="Zinc/RING finger domain, C3HC4 (zinc finger)"/>
    <property type="match status" value="1"/>
</dbReference>
<name>A0A3L6LEZ9_9TRYP</name>
<proteinExistence type="predicted"/>
<organism evidence="4 5">
    <name type="scientific">Trypanosoma brucei equiperdum</name>
    <dbReference type="NCBI Taxonomy" id="630700"/>
    <lineage>
        <taxon>Eukaryota</taxon>
        <taxon>Discoba</taxon>
        <taxon>Euglenozoa</taxon>
        <taxon>Kinetoplastea</taxon>
        <taxon>Metakinetoplastina</taxon>
        <taxon>Trypanosomatida</taxon>
        <taxon>Trypanosomatidae</taxon>
        <taxon>Trypanosoma</taxon>
    </lineage>
</organism>
<keyword evidence="1" id="KW-0479">Metal-binding</keyword>
<dbReference type="SMART" id="SM00184">
    <property type="entry name" value="RING"/>
    <property type="match status" value="1"/>
</dbReference>
<dbReference type="GO" id="GO:0019005">
    <property type="term" value="C:SCF ubiquitin ligase complex"/>
    <property type="evidence" value="ECO:0007669"/>
    <property type="project" value="TreeGrafter"/>
</dbReference>
<dbReference type="PROSITE" id="PS50089">
    <property type="entry name" value="ZF_RING_2"/>
    <property type="match status" value="1"/>
</dbReference>
<evidence type="ECO:0000256" key="2">
    <source>
        <dbReference type="SAM" id="MobiDB-lite"/>
    </source>
</evidence>
<accession>A0A3L6LEZ9</accession>
<dbReference type="InterPro" id="IPR001841">
    <property type="entry name" value="Znf_RING"/>
</dbReference>
<evidence type="ECO:0000259" key="3">
    <source>
        <dbReference type="PROSITE" id="PS50089"/>
    </source>
</evidence>
<gene>
    <name evidence="4" type="ORF">DPX39_010036800</name>
</gene>
<evidence type="ECO:0000313" key="4">
    <source>
        <dbReference type="EMBL" id="RHW74271.1"/>
    </source>
</evidence>
<dbReference type="InterPro" id="IPR032675">
    <property type="entry name" value="LRR_dom_sf"/>
</dbReference>
<dbReference type="EMBL" id="QSBY01000001">
    <property type="protein sequence ID" value="RHW74271.1"/>
    <property type="molecule type" value="Genomic_DNA"/>
</dbReference>
<dbReference type="SUPFAM" id="SSF52058">
    <property type="entry name" value="L domain-like"/>
    <property type="match status" value="1"/>
</dbReference>
<keyword evidence="1" id="KW-0863">Zinc-finger</keyword>
<dbReference type="SUPFAM" id="SSF52047">
    <property type="entry name" value="RNI-like"/>
    <property type="match status" value="2"/>
</dbReference>
<evidence type="ECO:0000313" key="5">
    <source>
        <dbReference type="Proteomes" id="UP000266743"/>
    </source>
</evidence>
<sequence length="713" mass="79388">MNQSTSANCVYGYPPRWKVGCGMCQKRWAVSMESMPCGHVFCSTCFPEIKVCPLCCGEVASRRPAFRCASALDRVRARRNYVGPTAFYNDCSQKTGKTVVDPMRLTRGMGGMVPSKLFERIKKSEESNWKVMDLSGCTELLDARLLTMLASLEELNLAGYPRVRHDLEVIASLNNLVRLYLDETDADDRCIFKIRNKSLLHLSCVSCRRITDVRPLAETTTLQKLSLAGCKNIEFGLEEICELPHIRKLNLRGTQMNDACISKLSRNSNLLELDCGDCLEITDVKPLAKSKKLEVLTLEGCENIIRGLVDLCALPDVRQMNFSGTAADNACISKLGKSKKLVSLFCEQCPRVTNIRPLAKIKTLEFLSLSGSINISRGVGRICDNQWIRGLNFSDVDVRETDVMALADCDYLVSLNLSGCLEMTDLDAIEGCMSLESLSLCDCRDLADITSLRECRFLKTLDLSGCSSLCDISALRECARLKTLVLSRCTGLRDLSGLGECATLVSLDLSECHSLVDISALGGCVNLVALYLRGCNGLQDLNALKEWKSLRMLDLSGFRKLEDVTALRGGRNWLTLNLSNCENLKEAWLDGHDCRDLLALDLSNCENLKEVWLDGCRQLANLNLSNCKNMWYIHGQTECKGLVTLNLYNCGTIQNGIGDLLKLPRLTVLHIDYNNADRQSIENLRNKGLEIVMEEEEEEEEEGSEYTSEDEGC</sequence>
<dbReference type="AlphaFoldDB" id="A0A3L6LEZ9"/>
<dbReference type="InterPro" id="IPR013083">
    <property type="entry name" value="Znf_RING/FYVE/PHD"/>
</dbReference>
<feature type="domain" description="RING-type" evidence="3">
    <location>
        <begin position="21"/>
        <end position="55"/>
    </location>
</feature>
<dbReference type="SMART" id="SM00367">
    <property type="entry name" value="LRR_CC"/>
    <property type="match status" value="8"/>
</dbReference>
<dbReference type="InterPro" id="IPR006553">
    <property type="entry name" value="Leu-rich_rpt_Cys-con_subtyp"/>
</dbReference>
<feature type="region of interest" description="Disordered" evidence="2">
    <location>
        <begin position="693"/>
        <end position="713"/>
    </location>
</feature>
<dbReference type="Gene3D" id="3.80.10.10">
    <property type="entry name" value="Ribonuclease Inhibitor"/>
    <property type="match status" value="4"/>
</dbReference>
<dbReference type="GO" id="GO:0008270">
    <property type="term" value="F:zinc ion binding"/>
    <property type="evidence" value="ECO:0007669"/>
    <property type="project" value="UniProtKB-KW"/>
</dbReference>
<evidence type="ECO:0000256" key="1">
    <source>
        <dbReference type="PROSITE-ProRule" id="PRU00175"/>
    </source>
</evidence>
<protein>
    <submittedName>
        <fullName evidence="4">Leucine-rich repeat protein (LRRP)</fullName>
    </submittedName>
</protein>
<dbReference type="GO" id="GO:0031146">
    <property type="term" value="P:SCF-dependent proteasomal ubiquitin-dependent protein catabolic process"/>
    <property type="evidence" value="ECO:0007669"/>
    <property type="project" value="TreeGrafter"/>
</dbReference>
<dbReference type="Proteomes" id="UP000266743">
    <property type="component" value="Chromosome 1"/>
</dbReference>
<reference evidence="4 5" key="1">
    <citation type="submission" date="2018-09" db="EMBL/GenBank/DDBJ databases">
        <title>whole genome sequence of T. equiperdum IVM-t1 strain.</title>
        <authorList>
            <person name="Suganuma K."/>
        </authorList>
    </citation>
    <scope>NUCLEOTIDE SEQUENCE [LARGE SCALE GENOMIC DNA]</scope>
    <source>
        <strain evidence="4 5">IVM-t1</strain>
    </source>
</reference>
<comment type="caution">
    <text evidence="4">The sequence shown here is derived from an EMBL/GenBank/DDBJ whole genome shotgun (WGS) entry which is preliminary data.</text>
</comment>
<dbReference type="PANTHER" id="PTHR13318">
    <property type="entry name" value="PARTNER OF PAIRED, ISOFORM B-RELATED"/>
    <property type="match status" value="1"/>
</dbReference>